<dbReference type="Pfam" id="PF14534">
    <property type="entry name" value="DUF4440"/>
    <property type="match status" value="1"/>
</dbReference>
<keyword evidence="1" id="KW-0732">Signal</keyword>
<feature type="domain" description="DUF4440" evidence="2">
    <location>
        <begin position="41"/>
        <end position="148"/>
    </location>
</feature>
<dbReference type="InterPro" id="IPR032710">
    <property type="entry name" value="NTF2-like_dom_sf"/>
</dbReference>
<protein>
    <submittedName>
        <fullName evidence="3">DUF4440 domain-containing protein</fullName>
    </submittedName>
</protein>
<dbReference type="AlphaFoldDB" id="A0A9D7SXQ9"/>
<dbReference type="InterPro" id="IPR027843">
    <property type="entry name" value="DUF4440"/>
</dbReference>
<reference evidence="3 4" key="1">
    <citation type="submission" date="2020-10" db="EMBL/GenBank/DDBJ databases">
        <title>Connecting structure to function with the recovery of over 1000 high-quality activated sludge metagenome-assembled genomes encoding full-length rRNA genes using long-read sequencing.</title>
        <authorList>
            <person name="Singleton C.M."/>
            <person name="Petriglieri F."/>
            <person name="Kristensen J.M."/>
            <person name="Kirkegaard R.H."/>
            <person name="Michaelsen T.Y."/>
            <person name="Andersen M.H."/>
            <person name="Karst S.M."/>
            <person name="Dueholm M.S."/>
            <person name="Nielsen P.H."/>
            <person name="Albertsen M."/>
        </authorList>
    </citation>
    <scope>NUCLEOTIDE SEQUENCE [LARGE SCALE GENOMIC DNA]</scope>
    <source>
        <strain evidence="3">Ribe_18-Q3-R11-54_MAXAC.273</strain>
    </source>
</reference>
<dbReference type="Proteomes" id="UP000808337">
    <property type="component" value="Unassembled WGS sequence"/>
</dbReference>
<dbReference type="SUPFAM" id="SSF54427">
    <property type="entry name" value="NTF2-like"/>
    <property type="match status" value="1"/>
</dbReference>
<gene>
    <name evidence="3" type="ORF">IPP15_22990</name>
</gene>
<name>A0A9D7SXQ9_9BACT</name>
<feature type="chain" id="PRO_5038571320" evidence="1">
    <location>
        <begin position="21"/>
        <end position="162"/>
    </location>
</feature>
<accession>A0A9D7SXQ9</accession>
<feature type="signal peptide" evidence="1">
    <location>
        <begin position="1"/>
        <end position="20"/>
    </location>
</feature>
<evidence type="ECO:0000256" key="1">
    <source>
        <dbReference type="SAM" id="SignalP"/>
    </source>
</evidence>
<dbReference type="EMBL" id="JADKGY010000033">
    <property type="protein sequence ID" value="MBK9985185.1"/>
    <property type="molecule type" value="Genomic_DNA"/>
</dbReference>
<sequence length="162" mass="17328">MKSMVKIFSIACGISILCLALMNCKNSGESSQPATAEELSQMNRDFAKALNNKDAVAAANLYTEDATVLPPNEPPVTGRANIQKYWEGALAAGTFDVSVATISTGSNGDLGYEVGRFQLSTKDSTGKVTTEGGKYIELLKRGEDGKWKSTHGIWNSDTLSLK</sequence>
<dbReference type="Gene3D" id="3.10.450.50">
    <property type="match status" value="1"/>
</dbReference>
<evidence type="ECO:0000313" key="3">
    <source>
        <dbReference type="EMBL" id="MBK9985185.1"/>
    </source>
</evidence>
<evidence type="ECO:0000259" key="2">
    <source>
        <dbReference type="Pfam" id="PF14534"/>
    </source>
</evidence>
<proteinExistence type="predicted"/>
<evidence type="ECO:0000313" key="4">
    <source>
        <dbReference type="Proteomes" id="UP000808337"/>
    </source>
</evidence>
<organism evidence="3 4">
    <name type="scientific">Candidatus Opimibacter skivensis</name>
    <dbReference type="NCBI Taxonomy" id="2982028"/>
    <lineage>
        <taxon>Bacteria</taxon>
        <taxon>Pseudomonadati</taxon>
        <taxon>Bacteroidota</taxon>
        <taxon>Saprospiria</taxon>
        <taxon>Saprospirales</taxon>
        <taxon>Saprospiraceae</taxon>
        <taxon>Candidatus Opimibacter</taxon>
    </lineage>
</organism>
<comment type="caution">
    <text evidence="3">The sequence shown here is derived from an EMBL/GenBank/DDBJ whole genome shotgun (WGS) entry which is preliminary data.</text>
</comment>